<feature type="signal peptide" evidence="1">
    <location>
        <begin position="1"/>
        <end position="21"/>
    </location>
</feature>
<evidence type="ECO:0000313" key="3">
    <source>
        <dbReference type="Proteomes" id="UP000175989"/>
    </source>
</evidence>
<evidence type="ECO:0000313" key="2">
    <source>
        <dbReference type="EMBL" id="OEZ94840.1"/>
    </source>
</evidence>
<dbReference type="AlphaFoldDB" id="A0A1E7WCE1"/>
<organism evidence="2 3">
    <name type="scientific">Duganella phyllosphaerae</name>
    <dbReference type="NCBI Taxonomy" id="762836"/>
    <lineage>
        <taxon>Bacteria</taxon>
        <taxon>Pseudomonadati</taxon>
        <taxon>Pseudomonadota</taxon>
        <taxon>Betaproteobacteria</taxon>
        <taxon>Burkholderiales</taxon>
        <taxon>Oxalobacteraceae</taxon>
        <taxon>Telluria group</taxon>
        <taxon>Duganella</taxon>
    </lineage>
</organism>
<evidence type="ECO:0000256" key="1">
    <source>
        <dbReference type="SAM" id="SignalP"/>
    </source>
</evidence>
<sequence length="338" mass="35687">MMKTAHLSALALALIGGIAHAGHFTFKDWEVACDNTRRCEVAGYQKEEAQEPVVLALSRDAGATAPVKARFSPYAQDVDKLGVLTVQVGQTTVRGLRADEDLTPEQVDKLLPLLLNAESAKISAGKRSWTLSLAGIKAALLKLDDVQGRVGTPTALAMPGAKPASAALPPLPAPQVKLLPAFATRKEDAQLLPLIVKTLKQGGCADPVDIAESDRQNELYRLSAKQVLLVLECGRGAYQSSFELWTASDKAPYAPKKVKLPDPASTTGSYLLNPGFEGSRLSSYAKGRGIGDCGSSAEWGWTATGFQLISASSGQLCRGLPGGFPLQDYTATVISAGK</sequence>
<reference evidence="3" key="1">
    <citation type="journal article" date="2016" name="Front. Microbiol.">
        <title>Molecular Keys to the Janthinobacterium and Duganella spp. Interaction with the Plant Pathogen Fusarium graminearum.</title>
        <authorList>
            <person name="Haack F.S."/>
            <person name="Poehlein A."/>
            <person name="Kroger C."/>
            <person name="Voigt C.A."/>
            <person name="Piepenbring M."/>
            <person name="Bode H.B."/>
            <person name="Daniel R."/>
            <person name="Schafer W."/>
            <person name="Streit W.R."/>
        </authorList>
    </citation>
    <scope>NUCLEOTIDE SEQUENCE [LARGE SCALE GENOMIC DNA]</scope>
    <source>
        <strain evidence="3">T54</strain>
    </source>
</reference>
<keyword evidence="1" id="KW-0732">Signal</keyword>
<name>A0A1E7WCE1_9BURK</name>
<dbReference type="Proteomes" id="UP000175989">
    <property type="component" value="Unassembled WGS sequence"/>
</dbReference>
<dbReference type="InterPro" id="IPR009560">
    <property type="entry name" value="DUF1176"/>
</dbReference>
<dbReference type="Pfam" id="PF06674">
    <property type="entry name" value="DUF1176"/>
    <property type="match status" value="1"/>
</dbReference>
<comment type="caution">
    <text evidence="2">The sequence shown here is derived from an EMBL/GenBank/DDBJ whole genome shotgun (WGS) entry which is preliminary data.</text>
</comment>
<evidence type="ECO:0008006" key="4">
    <source>
        <dbReference type="Google" id="ProtNLM"/>
    </source>
</evidence>
<feature type="chain" id="PRO_5009206793" description="DUF1176 domain-containing protein" evidence="1">
    <location>
        <begin position="22"/>
        <end position="338"/>
    </location>
</feature>
<dbReference type="OrthoDB" id="6183301at2"/>
<keyword evidence="3" id="KW-1185">Reference proteome</keyword>
<proteinExistence type="predicted"/>
<dbReference type="EMBL" id="LROM01000128">
    <property type="protein sequence ID" value="OEZ94840.1"/>
    <property type="molecule type" value="Genomic_DNA"/>
</dbReference>
<accession>A0A1E7WCE1</accession>
<gene>
    <name evidence="2" type="ORF">DUPY_44200</name>
</gene>
<dbReference type="PATRIC" id="fig|762836.4.peg.4548"/>
<protein>
    <recommendedName>
        <fullName evidence="4">DUF1176 domain-containing protein</fullName>
    </recommendedName>
</protein>